<dbReference type="AlphaFoldDB" id="A0A426FNK9"/>
<evidence type="ECO:0000313" key="19">
    <source>
        <dbReference type="Proteomes" id="UP000270261"/>
    </source>
</evidence>
<dbReference type="InterPro" id="IPR016193">
    <property type="entry name" value="Cytidine_deaminase-like"/>
</dbReference>
<dbReference type="GO" id="GO:0008703">
    <property type="term" value="F:5-amino-6-(5-phosphoribosylamino)uracil reductase activity"/>
    <property type="evidence" value="ECO:0007669"/>
    <property type="project" value="UniProtKB-EC"/>
</dbReference>
<evidence type="ECO:0000259" key="17">
    <source>
        <dbReference type="PROSITE" id="PS51747"/>
    </source>
</evidence>
<dbReference type="NCBIfam" id="TIGR00326">
    <property type="entry name" value="eubact_ribD"/>
    <property type="match status" value="1"/>
</dbReference>
<keyword evidence="8 13" id="KW-0378">Hydrolase</keyword>
<dbReference type="UniPathway" id="UPA00275">
    <property type="reaction ID" value="UER00401"/>
</dbReference>
<evidence type="ECO:0000256" key="2">
    <source>
        <dbReference type="ARBA" id="ARBA00004882"/>
    </source>
</evidence>
<gene>
    <name evidence="18" type="primary">ribD</name>
    <name evidence="18" type="ORF">EHV23_13025</name>
</gene>
<dbReference type="PROSITE" id="PS00903">
    <property type="entry name" value="CYT_DCMP_DEAMINASES_1"/>
    <property type="match status" value="1"/>
</dbReference>
<feature type="active site" description="Proton donor" evidence="14">
    <location>
        <position position="55"/>
    </location>
</feature>
<dbReference type="PIRSF" id="PIRSF006769">
    <property type="entry name" value="RibD"/>
    <property type="match status" value="1"/>
</dbReference>
<keyword evidence="7 13" id="KW-0479">Metal-binding</keyword>
<evidence type="ECO:0000256" key="9">
    <source>
        <dbReference type="ARBA" id="ARBA00022833"/>
    </source>
</evidence>
<feature type="binding site" evidence="15">
    <location>
        <position position="203"/>
    </location>
    <ligand>
        <name>substrate</name>
    </ligand>
</feature>
<dbReference type="SUPFAM" id="SSF53927">
    <property type="entry name" value="Cytidine deaminase-like"/>
    <property type="match status" value="1"/>
</dbReference>
<dbReference type="InterPro" id="IPR024072">
    <property type="entry name" value="DHFR-like_dom_sf"/>
</dbReference>
<dbReference type="PANTHER" id="PTHR38011:SF7">
    <property type="entry name" value="2,5-DIAMINO-6-RIBOSYLAMINO-4(3H)-PYRIMIDINONE 5'-PHOSPHATE REDUCTASE"/>
    <property type="match status" value="1"/>
</dbReference>
<comment type="pathway">
    <text evidence="2 13">Cofactor biosynthesis; riboflavin biosynthesis; 5-amino-6-(D-ribitylamino)uracil from GTP: step 2/4.</text>
</comment>
<comment type="catalytic activity">
    <reaction evidence="13">
        <text>5-amino-6-(5-phospho-D-ribitylamino)uracil + NADP(+) = 5-amino-6-(5-phospho-D-ribosylamino)uracil + NADPH + H(+)</text>
        <dbReference type="Rhea" id="RHEA:17845"/>
        <dbReference type="ChEBI" id="CHEBI:15378"/>
        <dbReference type="ChEBI" id="CHEBI:57783"/>
        <dbReference type="ChEBI" id="CHEBI:58349"/>
        <dbReference type="ChEBI" id="CHEBI:58421"/>
        <dbReference type="ChEBI" id="CHEBI:58453"/>
        <dbReference type="EC" id="1.1.1.193"/>
    </reaction>
</comment>
<keyword evidence="12" id="KW-0511">Multifunctional enzyme</keyword>
<dbReference type="InterPro" id="IPR002734">
    <property type="entry name" value="RibDG_C"/>
</dbReference>
<comment type="catalytic activity">
    <reaction evidence="13">
        <text>2,5-diamino-6-hydroxy-4-(5-phosphoribosylamino)-pyrimidine + H2O + H(+) = 5-amino-6-(5-phospho-D-ribosylamino)uracil + NH4(+)</text>
        <dbReference type="Rhea" id="RHEA:21868"/>
        <dbReference type="ChEBI" id="CHEBI:15377"/>
        <dbReference type="ChEBI" id="CHEBI:15378"/>
        <dbReference type="ChEBI" id="CHEBI:28938"/>
        <dbReference type="ChEBI" id="CHEBI:58453"/>
        <dbReference type="ChEBI" id="CHEBI:58614"/>
        <dbReference type="EC" id="3.5.4.26"/>
    </reaction>
</comment>
<dbReference type="InterPro" id="IPR011549">
    <property type="entry name" value="RibD_C"/>
</dbReference>
<protein>
    <recommendedName>
        <fullName evidence="13">Riboflavin biosynthesis protein RibD</fullName>
    </recommendedName>
    <domain>
        <recommendedName>
            <fullName evidence="13">Diaminohydroxyphosphoribosylaminopyrimidine deaminase</fullName>
            <shortName evidence="13">DRAP deaminase</shortName>
            <ecNumber evidence="13">3.5.4.26</ecNumber>
        </recommendedName>
        <alternativeName>
            <fullName evidence="13">Riboflavin-specific deaminase</fullName>
        </alternativeName>
    </domain>
    <domain>
        <recommendedName>
            <fullName evidence="13">5-amino-6-(5-phosphoribosylamino)uracil reductase</fullName>
            <ecNumber evidence="13">1.1.1.193</ecNumber>
        </recommendedName>
        <alternativeName>
            <fullName evidence="13">HTP reductase</fullName>
        </alternativeName>
    </domain>
</protein>
<evidence type="ECO:0000256" key="6">
    <source>
        <dbReference type="ARBA" id="ARBA00022619"/>
    </source>
</evidence>
<feature type="binding site" evidence="15">
    <location>
        <begin position="300"/>
        <end position="306"/>
    </location>
    <ligand>
        <name>NADP(+)</name>
        <dbReference type="ChEBI" id="CHEBI:58349"/>
    </ligand>
</feature>
<evidence type="ECO:0000256" key="4">
    <source>
        <dbReference type="ARBA" id="ARBA00005259"/>
    </source>
</evidence>
<evidence type="ECO:0000256" key="11">
    <source>
        <dbReference type="ARBA" id="ARBA00023002"/>
    </source>
</evidence>
<dbReference type="PANTHER" id="PTHR38011">
    <property type="entry name" value="DIHYDROFOLATE REDUCTASE FAMILY PROTEIN (AFU_ORTHOLOGUE AFUA_8G06820)"/>
    <property type="match status" value="1"/>
</dbReference>
<dbReference type="NCBIfam" id="TIGR00227">
    <property type="entry name" value="ribD_Cterm"/>
    <property type="match status" value="1"/>
</dbReference>
<evidence type="ECO:0000313" key="18">
    <source>
        <dbReference type="EMBL" id="RRN44250.1"/>
    </source>
</evidence>
<feature type="binding site" evidence="15">
    <location>
        <position position="298"/>
    </location>
    <ligand>
        <name>substrate</name>
    </ligand>
</feature>
<comment type="similarity">
    <text evidence="5 13">In the C-terminal section; belongs to the HTP reductase family.</text>
</comment>
<feature type="binding site" evidence="15">
    <location>
        <position position="187"/>
    </location>
    <ligand>
        <name>substrate</name>
    </ligand>
</feature>
<feature type="binding site" evidence="15">
    <location>
        <position position="173"/>
    </location>
    <ligand>
        <name>NADP(+)</name>
        <dbReference type="ChEBI" id="CHEBI:58349"/>
    </ligand>
</feature>
<evidence type="ECO:0000256" key="10">
    <source>
        <dbReference type="ARBA" id="ARBA00022857"/>
    </source>
</evidence>
<dbReference type="InterPro" id="IPR016192">
    <property type="entry name" value="APOBEC/CMP_deaminase_Zn-bd"/>
</dbReference>
<feature type="binding site" evidence="16">
    <location>
        <position position="78"/>
    </location>
    <ligand>
        <name>Zn(2+)</name>
        <dbReference type="ChEBI" id="CHEBI:29105"/>
        <note>catalytic</note>
    </ligand>
</feature>
<dbReference type="RefSeq" id="WP_125096446.1">
    <property type="nucleotide sequence ID" value="NZ_RRUE01000002.1"/>
</dbReference>
<accession>A0A426FNK9</accession>
<keyword evidence="10 13" id="KW-0521">NADP</keyword>
<evidence type="ECO:0000256" key="3">
    <source>
        <dbReference type="ARBA" id="ARBA00004910"/>
    </source>
</evidence>
<evidence type="ECO:0000256" key="1">
    <source>
        <dbReference type="ARBA" id="ARBA00002151"/>
    </source>
</evidence>
<comment type="caution">
    <text evidence="18">The sequence shown here is derived from an EMBL/GenBank/DDBJ whole genome shotgun (WGS) entry which is preliminary data.</text>
</comment>
<dbReference type="InterPro" id="IPR002125">
    <property type="entry name" value="CMP_dCMP_dom"/>
</dbReference>
<dbReference type="SUPFAM" id="SSF53597">
    <property type="entry name" value="Dihydrofolate reductase-like"/>
    <property type="match status" value="1"/>
</dbReference>
<dbReference type="FunFam" id="3.40.140.10:FF:000025">
    <property type="entry name" value="Riboflavin biosynthesis protein RibD"/>
    <property type="match status" value="1"/>
</dbReference>
<evidence type="ECO:0000256" key="15">
    <source>
        <dbReference type="PIRSR" id="PIRSR006769-2"/>
    </source>
</evidence>
<dbReference type="InterPro" id="IPR050765">
    <property type="entry name" value="Riboflavin_Biosynth_HTPR"/>
</dbReference>
<feature type="binding site" evidence="15">
    <location>
        <position position="210"/>
    </location>
    <ligand>
        <name>substrate</name>
    </ligand>
</feature>
<evidence type="ECO:0000256" key="5">
    <source>
        <dbReference type="ARBA" id="ARBA00007417"/>
    </source>
</evidence>
<dbReference type="InterPro" id="IPR004794">
    <property type="entry name" value="Eubact_RibD"/>
</dbReference>
<evidence type="ECO:0000256" key="7">
    <source>
        <dbReference type="ARBA" id="ARBA00022723"/>
    </source>
</evidence>
<dbReference type="CDD" id="cd01284">
    <property type="entry name" value="Riboflavin_deaminase-reductase"/>
    <property type="match status" value="1"/>
</dbReference>
<dbReference type="EC" id="1.1.1.193" evidence="13"/>
<dbReference type="EMBL" id="RRUE01000002">
    <property type="protein sequence ID" value="RRN44250.1"/>
    <property type="molecule type" value="Genomic_DNA"/>
</dbReference>
<dbReference type="Pfam" id="PF01872">
    <property type="entry name" value="RibD_C"/>
    <property type="match status" value="1"/>
</dbReference>
<comment type="similarity">
    <text evidence="4 13">In the N-terminal section; belongs to the cytidine and deoxycytidylate deaminase family.</text>
</comment>
<keyword evidence="9 13" id="KW-0862">Zinc</keyword>
<comment type="function">
    <text evidence="1 13">Converts 2,5-diamino-6-(ribosylamino)-4(3h)-pyrimidinone 5'-phosphate into 5-amino-6-(ribosylamino)-2,4(1h,3h)-pyrimidinedione 5'-phosphate.</text>
</comment>
<feature type="binding site" evidence="16">
    <location>
        <position position="87"/>
    </location>
    <ligand>
        <name>Zn(2+)</name>
        <dbReference type="ChEBI" id="CHEBI:29105"/>
        <note>catalytic</note>
    </ligand>
</feature>
<evidence type="ECO:0000256" key="12">
    <source>
        <dbReference type="ARBA" id="ARBA00023268"/>
    </source>
</evidence>
<dbReference type="Proteomes" id="UP000270261">
    <property type="component" value="Unassembled WGS sequence"/>
</dbReference>
<dbReference type="Gene3D" id="3.40.430.10">
    <property type="entry name" value="Dihydrofolate Reductase, subunit A"/>
    <property type="match status" value="1"/>
</dbReference>
<dbReference type="GO" id="GO:0009231">
    <property type="term" value="P:riboflavin biosynthetic process"/>
    <property type="evidence" value="ECO:0007669"/>
    <property type="project" value="UniProtKB-UniPathway"/>
</dbReference>
<feature type="binding site" evidence="15">
    <location>
        <position position="199"/>
    </location>
    <ligand>
        <name>NADP(+)</name>
        <dbReference type="ChEBI" id="CHEBI:58349"/>
    </ligand>
</feature>
<evidence type="ECO:0000256" key="8">
    <source>
        <dbReference type="ARBA" id="ARBA00022801"/>
    </source>
</evidence>
<dbReference type="Pfam" id="PF00383">
    <property type="entry name" value="dCMP_cyt_deam_1"/>
    <property type="match status" value="1"/>
</dbReference>
<comment type="cofactor">
    <cofactor evidence="13 16">
        <name>Zn(2+)</name>
        <dbReference type="ChEBI" id="CHEBI:29105"/>
    </cofactor>
    <text evidence="13 16">Binds 1 zinc ion.</text>
</comment>
<evidence type="ECO:0000256" key="13">
    <source>
        <dbReference type="PIRNR" id="PIRNR006769"/>
    </source>
</evidence>
<keyword evidence="6 13" id="KW-0686">Riboflavin biosynthesis</keyword>
<feature type="domain" description="CMP/dCMP-type deaminase" evidence="17">
    <location>
        <begin position="4"/>
        <end position="126"/>
    </location>
</feature>
<dbReference type="Gene3D" id="3.40.140.10">
    <property type="entry name" value="Cytidine Deaminase, domain 2"/>
    <property type="match status" value="1"/>
</dbReference>
<feature type="binding site" evidence="15">
    <location>
        <position position="157"/>
    </location>
    <ligand>
        <name>NADP(+)</name>
        <dbReference type="ChEBI" id="CHEBI:58349"/>
    </ligand>
</feature>
<sequence>MFDAHDQRFMQRALDLARQGLNTTMPNPRVGCVVVRDGEVVGEGWHRRAGEPHAEVHALRQAGARARGATAYVTLEPCAHHGRTPPCADRLVEAGVARVVAAMEDPNPLVNGQGLARLQAAGIDVRCGLLREQAHELNEGFIARMQRGWPWVRVKAATSLDGFIALPSGESQWITGEAARADGHAWRARASAILTGSGTVRADDPAMTVRHVAVERQPVRVVVDARLQVGSHAAVFGPGEVWVAHALPPEWPDDGHRQRLIDRGVRLLYLPAADGRHVDLKALLMEMGRAGFNEVHVEAGAGLNAALLKDGLVDELLLYLAPSLLGQGLPAFALPAVAGLEKRIRLAWRDVTPVGDDLRVRLRVQREADLEQAGAGPADRGS</sequence>
<dbReference type="OrthoDB" id="9800865at2"/>
<reference evidence="18 19" key="1">
    <citation type="submission" date="2018-11" db="EMBL/GenBank/DDBJ databases">
        <title>Genome sequencing of Lautropia sp. KCOM 2505 (= ChDC F240).</title>
        <authorList>
            <person name="Kook J.-K."/>
            <person name="Park S.-N."/>
            <person name="Lim Y.K."/>
        </authorList>
    </citation>
    <scope>NUCLEOTIDE SEQUENCE [LARGE SCALE GENOMIC DNA]</scope>
    <source>
        <strain evidence="18 19">KCOM 2505</strain>
    </source>
</reference>
<evidence type="ECO:0000256" key="16">
    <source>
        <dbReference type="PIRSR" id="PIRSR006769-3"/>
    </source>
</evidence>
<keyword evidence="11 13" id="KW-0560">Oxidoreductase</keyword>
<feature type="binding site" evidence="15">
    <location>
        <position position="171"/>
    </location>
    <ligand>
        <name>substrate</name>
    </ligand>
</feature>
<dbReference type="GO" id="GO:0008270">
    <property type="term" value="F:zinc ion binding"/>
    <property type="evidence" value="ECO:0007669"/>
    <property type="project" value="InterPro"/>
</dbReference>
<feature type="binding site" evidence="16">
    <location>
        <position position="53"/>
    </location>
    <ligand>
        <name>Zn(2+)</name>
        <dbReference type="ChEBI" id="CHEBI:29105"/>
        <note>catalytic</note>
    </ligand>
</feature>
<comment type="pathway">
    <text evidence="3 13">Cofactor biosynthesis; riboflavin biosynthesis; 5-amino-6-(D-ribitylamino)uracil from GTP: step 3/4.</text>
</comment>
<dbReference type="EC" id="3.5.4.26" evidence="13"/>
<dbReference type="PROSITE" id="PS51747">
    <property type="entry name" value="CYT_DCMP_DEAMINASES_2"/>
    <property type="match status" value="1"/>
</dbReference>
<evidence type="ECO:0000256" key="14">
    <source>
        <dbReference type="PIRSR" id="PIRSR006769-1"/>
    </source>
</evidence>
<name>A0A426FNK9_9BURK</name>
<proteinExistence type="inferred from homology"/>
<dbReference type="GO" id="GO:0050661">
    <property type="term" value="F:NADP binding"/>
    <property type="evidence" value="ECO:0007669"/>
    <property type="project" value="InterPro"/>
</dbReference>
<organism evidence="18 19">
    <name type="scientific">Lautropia dentalis</name>
    <dbReference type="NCBI Taxonomy" id="2490857"/>
    <lineage>
        <taxon>Bacteria</taxon>
        <taxon>Pseudomonadati</taxon>
        <taxon>Pseudomonadota</taxon>
        <taxon>Betaproteobacteria</taxon>
        <taxon>Burkholderiales</taxon>
        <taxon>Burkholderiaceae</taxon>
        <taxon>Lautropia</taxon>
    </lineage>
</organism>
<dbReference type="GO" id="GO:0008835">
    <property type="term" value="F:diaminohydroxyphosphoribosylaminopyrimidine deaminase activity"/>
    <property type="evidence" value="ECO:0007669"/>
    <property type="project" value="UniProtKB-EC"/>
</dbReference>
<keyword evidence="19" id="KW-1185">Reference proteome</keyword>